<name>A0AAJ0IWX4_9XANT</name>
<protein>
    <submittedName>
        <fullName evidence="1">Uncharacterized protein</fullName>
    </submittedName>
</protein>
<organism evidence="1 2">
    <name type="scientific">Xanthomonas vesicatoria</name>
    <dbReference type="NCBI Taxonomy" id="56460"/>
    <lineage>
        <taxon>Bacteria</taxon>
        <taxon>Pseudomonadati</taxon>
        <taxon>Pseudomonadota</taxon>
        <taxon>Gammaproteobacteria</taxon>
        <taxon>Lysobacterales</taxon>
        <taxon>Lysobacteraceae</taxon>
        <taxon>Xanthomonas</taxon>
    </lineage>
</organism>
<proteinExistence type="predicted"/>
<evidence type="ECO:0000313" key="2">
    <source>
        <dbReference type="Proteomes" id="UP000030969"/>
    </source>
</evidence>
<accession>A0AAJ0IWX4</accession>
<dbReference type="AlphaFoldDB" id="A0AAJ0IWX4"/>
<gene>
    <name evidence="1" type="ORF">OR61_14620</name>
</gene>
<evidence type="ECO:0000313" key="1">
    <source>
        <dbReference type="EMBL" id="KHM93229.1"/>
    </source>
</evidence>
<dbReference type="Proteomes" id="UP000030969">
    <property type="component" value="Unassembled WGS sequence"/>
</dbReference>
<comment type="caution">
    <text evidence="1">The sequence shown here is derived from an EMBL/GenBank/DDBJ whole genome shotgun (WGS) entry which is preliminary data.</text>
</comment>
<reference evidence="1 2" key="1">
    <citation type="submission" date="2014-11" db="EMBL/GenBank/DDBJ databases">
        <title>Draft Genome Sequences of Xanthomonas vesicatoria Strains from the Balkan Peninsula.</title>
        <authorList>
            <person name="Vancheva T."/>
            <person name="Lefeuvre P."/>
            <person name="Bogatzevska N."/>
            <person name="Moncheva P."/>
            <person name="Koebnik R."/>
        </authorList>
    </citation>
    <scope>NUCLEOTIDE SEQUENCE [LARGE SCALE GENOMIC DNA]</scope>
    <source>
        <strain evidence="1 2">53M</strain>
    </source>
</reference>
<dbReference type="EMBL" id="JSYJ01000090">
    <property type="protein sequence ID" value="KHM93229.1"/>
    <property type="molecule type" value="Genomic_DNA"/>
</dbReference>
<sequence>MATLLNALHNDQLDWSLSAHRRGTLSGMDAAPELTRTYLQRVPRWWAGKGLAAKPQITRSATDALIASMPLASQSKLTVLQWLTSHTQKRRA</sequence>